<evidence type="ECO:0000313" key="3">
    <source>
        <dbReference type="Proteomes" id="UP001642540"/>
    </source>
</evidence>
<name>A0ABP1PYB5_9HEXA</name>
<evidence type="ECO:0000313" key="2">
    <source>
        <dbReference type="EMBL" id="CAL8082099.1"/>
    </source>
</evidence>
<dbReference type="EMBL" id="CAXLJM020000015">
    <property type="protein sequence ID" value="CAL8082099.1"/>
    <property type="molecule type" value="Genomic_DNA"/>
</dbReference>
<feature type="compositionally biased region" description="Polar residues" evidence="1">
    <location>
        <begin position="11"/>
        <end position="21"/>
    </location>
</feature>
<gene>
    <name evidence="2" type="ORF">ODALV1_LOCUS5117</name>
</gene>
<dbReference type="Proteomes" id="UP001642540">
    <property type="component" value="Unassembled WGS sequence"/>
</dbReference>
<reference evidence="2 3" key="1">
    <citation type="submission" date="2024-08" db="EMBL/GenBank/DDBJ databases">
        <authorList>
            <person name="Cucini C."/>
            <person name="Frati F."/>
        </authorList>
    </citation>
    <scope>NUCLEOTIDE SEQUENCE [LARGE SCALE GENOMIC DNA]</scope>
</reference>
<protein>
    <submittedName>
        <fullName evidence="2">Uncharacterized protein</fullName>
    </submittedName>
</protein>
<sequence length="124" mass="13813">MESPRRVASGTPKSSAQQGNLTGPARVLNDVVVSFYNSIQKWNEAYLSGVRVIQSIQSSNGDQDQIQSSCEKLGSLIDVMRFHSNQLQTFCSKLTNLTALNNTKLKIGVSWTYENFGNFWSPHL</sequence>
<evidence type="ECO:0000256" key="1">
    <source>
        <dbReference type="SAM" id="MobiDB-lite"/>
    </source>
</evidence>
<keyword evidence="3" id="KW-1185">Reference proteome</keyword>
<organism evidence="2 3">
    <name type="scientific">Orchesella dallaii</name>
    <dbReference type="NCBI Taxonomy" id="48710"/>
    <lineage>
        <taxon>Eukaryota</taxon>
        <taxon>Metazoa</taxon>
        <taxon>Ecdysozoa</taxon>
        <taxon>Arthropoda</taxon>
        <taxon>Hexapoda</taxon>
        <taxon>Collembola</taxon>
        <taxon>Entomobryomorpha</taxon>
        <taxon>Entomobryoidea</taxon>
        <taxon>Orchesellidae</taxon>
        <taxon>Orchesellinae</taxon>
        <taxon>Orchesella</taxon>
    </lineage>
</organism>
<feature type="region of interest" description="Disordered" evidence="1">
    <location>
        <begin position="1"/>
        <end position="22"/>
    </location>
</feature>
<accession>A0ABP1PYB5</accession>
<proteinExistence type="predicted"/>
<comment type="caution">
    <text evidence="2">The sequence shown here is derived from an EMBL/GenBank/DDBJ whole genome shotgun (WGS) entry which is preliminary data.</text>
</comment>